<dbReference type="PRINTS" id="PR00623">
    <property type="entry name" value="HISTONEH4"/>
</dbReference>
<dbReference type="InterPro" id="IPR009072">
    <property type="entry name" value="Histone-fold"/>
</dbReference>
<sequence>MSGRNKGCKGIEKGGTKCYLTVSHDNIQGITKHVIHLLSRCDGVNCIRGLSYRDKSSLQMESMVPLPAVTTPRGRLSQAECGPRELGSHTAWLQWQSLYCSRWLKLLR</sequence>
<evidence type="ECO:0000313" key="10">
    <source>
        <dbReference type="Proteomes" id="UP000694428"/>
    </source>
</evidence>
<evidence type="ECO:0000256" key="5">
    <source>
        <dbReference type="ARBA" id="ARBA00022454"/>
    </source>
</evidence>
<dbReference type="GO" id="GO:0030527">
    <property type="term" value="F:structural constituent of chromatin"/>
    <property type="evidence" value="ECO:0007669"/>
    <property type="project" value="InterPro"/>
</dbReference>
<dbReference type="AlphaFoldDB" id="A0A8C9EQ38"/>
<dbReference type="Ensembl" id="ENSPSTT00000022894.1">
    <property type="protein sequence ID" value="ENSPSTP00000021805.1"/>
    <property type="gene ID" value="ENSPSTG00000015952.1"/>
</dbReference>
<proteinExistence type="inferred from homology"/>
<dbReference type="GO" id="GO:0000786">
    <property type="term" value="C:nucleosome"/>
    <property type="evidence" value="ECO:0007669"/>
    <property type="project" value="UniProtKB-KW"/>
</dbReference>
<reference evidence="9" key="1">
    <citation type="submission" date="2025-05" db="UniProtKB">
        <authorList>
            <consortium name="Ensembl"/>
        </authorList>
    </citation>
    <scope>IDENTIFICATION</scope>
</reference>
<evidence type="ECO:0000256" key="1">
    <source>
        <dbReference type="ARBA" id="ARBA00002001"/>
    </source>
</evidence>
<keyword evidence="6" id="KW-0238">DNA-binding</keyword>
<dbReference type="Gene3D" id="1.10.20.10">
    <property type="entry name" value="Histone, subunit A"/>
    <property type="match status" value="1"/>
</dbReference>
<keyword evidence="5" id="KW-0158">Chromosome</keyword>
<keyword evidence="10" id="KW-1185">Reference proteome</keyword>
<dbReference type="GO" id="GO:0046982">
    <property type="term" value="F:protein heterodimerization activity"/>
    <property type="evidence" value="ECO:0007669"/>
    <property type="project" value="InterPro"/>
</dbReference>
<dbReference type="Proteomes" id="UP000694428">
    <property type="component" value="Unplaced"/>
</dbReference>
<dbReference type="PANTHER" id="PTHR10484">
    <property type="entry name" value="HISTONE H4"/>
    <property type="match status" value="1"/>
</dbReference>
<dbReference type="GO" id="GO:0003677">
    <property type="term" value="F:DNA binding"/>
    <property type="evidence" value="ECO:0007669"/>
    <property type="project" value="UniProtKB-KW"/>
</dbReference>
<protein>
    <submittedName>
        <fullName evidence="9">Uncharacterized protein</fullName>
    </submittedName>
</protein>
<dbReference type="GO" id="GO:0005634">
    <property type="term" value="C:nucleus"/>
    <property type="evidence" value="ECO:0007669"/>
    <property type="project" value="UniProtKB-SubCell"/>
</dbReference>
<evidence type="ECO:0000256" key="2">
    <source>
        <dbReference type="ARBA" id="ARBA00004123"/>
    </source>
</evidence>
<keyword evidence="8" id="KW-0544">Nucleosome core</keyword>
<comment type="function">
    <text evidence="1">Core component of nucleosome. Nucleosomes wrap and compact DNA into chromatin, limiting DNA accessibility to the cellular machineries which require DNA as a template. Histones thereby play a central role in transcription regulation, DNA repair, DNA replication and chromosomal stability. DNA accessibility is regulated via a complex set of post-translational modifications of histones, also called histone code, and nucleosome remodeling.</text>
</comment>
<dbReference type="Ensembl" id="ENSPSTT00000004333.1">
    <property type="protein sequence ID" value="ENSPSTP00000004124.1"/>
    <property type="gene ID" value="ENSPSTG00000002994.1"/>
</dbReference>
<evidence type="ECO:0000256" key="7">
    <source>
        <dbReference type="ARBA" id="ARBA00023242"/>
    </source>
</evidence>
<evidence type="ECO:0000256" key="4">
    <source>
        <dbReference type="ARBA" id="ARBA00006564"/>
    </source>
</evidence>
<keyword evidence="7" id="KW-0539">Nucleus</keyword>
<evidence type="ECO:0000256" key="8">
    <source>
        <dbReference type="ARBA" id="ARBA00023269"/>
    </source>
</evidence>
<dbReference type="InterPro" id="IPR001951">
    <property type="entry name" value="Histone_H4"/>
</dbReference>
<organism evidence="9 10">
    <name type="scientific">Pavo cristatus</name>
    <name type="common">Indian peafowl</name>
    <name type="synonym">Blue peafowl</name>
    <dbReference type="NCBI Taxonomy" id="9049"/>
    <lineage>
        <taxon>Eukaryota</taxon>
        <taxon>Metazoa</taxon>
        <taxon>Chordata</taxon>
        <taxon>Craniata</taxon>
        <taxon>Vertebrata</taxon>
        <taxon>Euteleostomi</taxon>
        <taxon>Archelosauria</taxon>
        <taxon>Archosauria</taxon>
        <taxon>Dinosauria</taxon>
        <taxon>Saurischia</taxon>
        <taxon>Theropoda</taxon>
        <taxon>Coelurosauria</taxon>
        <taxon>Aves</taxon>
        <taxon>Neognathae</taxon>
        <taxon>Galloanserae</taxon>
        <taxon>Galliformes</taxon>
        <taxon>Phasianidae</taxon>
        <taxon>Phasianinae</taxon>
        <taxon>Pavo</taxon>
    </lineage>
</organism>
<comment type="subcellular location">
    <subcellularLocation>
        <location evidence="3">Chromosome</location>
    </subcellularLocation>
    <subcellularLocation>
        <location evidence="2">Nucleus</location>
    </subcellularLocation>
</comment>
<evidence type="ECO:0000256" key="3">
    <source>
        <dbReference type="ARBA" id="ARBA00004286"/>
    </source>
</evidence>
<evidence type="ECO:0000256" key="6">
    <source>
        <dbReference type="ARBA" id="ARBA00023125"/>
    </source>
</evidence>
<accession>A0A8C9EQ38</accession>
<comment type="similarity">
    <text evidence="4">Belongs to the histone H4 family.</text>
</comment>
<name>A0A8C9EQ38_PAVCR</name>
<evidence type="ECO:0000313" key="9">
    <source>
        <dbReference type="Ensembl" id="ENSPSTP00000004124.1"/>
    </source>
</evidence>